<dbReference type="Pfam" id="PF14261">
    <property type="entry name" value="DUF4351"/>
    <property type="match status" value="1"/>
</dbReference>
<reference evidence="2 3" key="1">
    <citation type="submission" date="2019-10" db="EMBL/GenBank/DDBJ databases">
        <title>Whole-genome sequence of the extremophile Heliorestis acidaminivorans DSM 24790.</title>
        <authorList>
            <person name="Kyndt J.A."/>
            <person name="Meyer T.E."/>
        </authorList>
    </citation>
    <scope>NUCLEOTIDE SEQUENCE [LARGE SCALE GENOMIC DNA]</scope>
    <source>
        <strain evidence="2 3">DSM 24790</strain>
    </source>
</reference>
<evidence type="ECO:0000313" key="3">
    <source>
        <dbReference type="Proteomes" id="UP000468766"/>
    </source>
</evidence>
<proteinExistence type="predicted"/>
<sequence length="78" mass="9210">MINLEESATYQRILRKGEDLGQKKALTETLIRLLTIKLGKLPANYSTRIEQLDYRTLHVLIGRIFDLEKVEELKKYLY</sequence>
<dbReference type="Proteomes" id="UP000468766">
    <property type="component" value="Unassembled WGS sequence"/>
</dbReference>
<gene>
    <name evidence="2" type="ORF">F9B85_06700</name>
</gene>
<dbReference type="AlphaFoldDB" id="A0A6I0F6F5"/>
<keyword evidence="3" id="KW-1185">Reference proteome</keyword>
<evidence type="ECO:0000313" key="2">
    <source>
        <dbReference type="EMBL" id="KAB2952952.1"/>
    </source>
</evidence>
<dbReference type="RefSeq" id="WP_151619611.1">
    <property type="nucleotide sequence ID" value="NZ_WBXO01000004.1"/>
</dbReference>
<dbReference type="OrthoDB" id="1730086at2"/>
<dbReference type="InterPro" id="IPR025587">
    <property type="entry name" value="DUF4351"/>
</dbReference>
<dbReference type="EMBL" id="WBXO01000004">
    <property type="protein sequence ID" value="KAB2952952.1"/>
    <property type="molecule type" value="Genomic_DNA"/>
</dbReference>
<feature type="domain" description="DUF4351" evidence="1">
    <location>
        <begin position="23"/>
        <end position="77"/>
    </location>
</feature>
<name>A0A6I0F6F5_9FIRM</name>
<protein>
    <submittedName>
        <fullName evidence="2">DUF4351 domain-containing protein</fullName>
    </submittedName>
</protein>
<accession>A0A6I0F6F5</accession>
<organism evidence="2 3">
    <name type="scientific">Heliorestis acidaminivorans</name>
    <dbReference type="NCBI Taxonomy" id="553427"/>
    <lineage>
        <taxon>Bacteria</taxon>
        <taxon>Bacillati</taxon>
        <taxon>Bacillota</taxon>
        <taxon>Clostridia</taxon>
        <taxon>Eubacteriales</taxon>
        <taxon>Heliobacteriaceae</taxon>
        <taxon>Heliorestis</taxon>
    </lineage>
</organism>
<comment type="caution">
    <text evidence="2">The sequence shown here is derived from an EMBL/GenBank/DDBJ whole genome shotgun (WGS) entry which is preliminary data.</text>
</comment>
<evidence type="ECO:0000259" key="1">
    <source>
        <dbReference type="Pfam" id="PF14261"/>
    </source>
</evidence>